<name>A0A1J1IWC0_9DIPT</name>
<sequence length="113" mass="12927">MLLGNGFKLSNLEVPYKVESLVTSIGNRCLVGDLKIHLVDATFRLMKMKILASSALFGILLSIKRVIERKCFRIKKEFENEMNFLQLRELNSPSKLFITKTVILVLKSQNLIN</sequence>
<gene>
    <name evidence="1" type="ORF">CLUMA_CG016052</name>
</gene>
<protein>
    <submittedName>
        <fullName evidence="1">CLUMA_CG016052, isoform A</fullName>
    </submittedName>
</protein>
<organism evidence="1 2">
    <name type="scientific">Clunio marinus</name>
    <dbReference type="NCBI Taxonomy" id="568069"/>
    <lineage>
        <taxon>Eukaryota</taxon>
        <taxon>Metazoa</taxon>
        <taxon>Ecdysozoa</taxon>
        <taxon>Arthropoda</taxon>
        <taxon>Hexapoda</taxon>
        <taxon>Insecta</taxon>
        <taxon>Pterygota</taxon>
        <taxon>Neoptera</taxon>
        <taxon>Endopterygota</taxon>
        <taxon>Diptera</taxon>
        <taxon>Nematocera</taxon>
        <taxon>Chironomoidea</taxon>
        <taxon>Chironomidae</taxon>
        <taxon>Clunio</taxon>
    </lineage>
</organism>
<keyword evidence="2" id="KW-1185">Reference proteome</keyword>
<dbReference type="Proteomes" id="UP000183832">
    <property type="component" value="Unassembled WGS sequence"/>
</dbReference>
<reference evidence="1 2" key="1">
    <citation type="submission" date="2015-04" db="EMBL/GenBank/DDBJ databases">
        <authorList>
            <person name="Syromyatnikov M.Y."/>
            <person name="Popov V.N."/>
        </authorList>
    </citation>
    <scope>NUCLEOTIDE SEQUENCE [LARGE SCALE GENOMIC DNA]</scope>
</reference>
<dbReference type="AlphaFoldDB" id="A0A1J1IWC0"/>
<evidence type="ECO:0000313" key="1">
    <source>
        <dbReference type="EMBL" id="CRL02841.1"/>
    </source>
</evidence>
<accession>A0A1J1IWC0</accession>
<dbReference type="EMBL" id="CVRI01000058">
    <property type="protein sequence ID" value="CRL02841.1"/>
    <property type="molecule type" value="Genomic_DNA"/>
</dbReference>
<proteinExistence type="predicted"/>
<evidence type="ECO:0000313" key="2">
    <source>
        <dbReference type="Proteomes" id="UP000183832"/>
    </source>
</evidence>